<gene>
    <name evidence="2" type="ORF">B0T11DRAFT_320518</name>
</gene>
<dbReference type="PROSITE" id="PS50097">
    <property type="entry name" value="BTB"/>
    <property type="match status" value="1"/>
</dbReference>
<dbReference type="InterPro" id="IPR011333">
    <property type="entry name" value="SKP1/BTB/POZ_sf"/>
</dbReference>
<accession>A0A8K0T9R7</accession>
<dbReference type="SUPFAM" id="SSF54695">
    <property type="entry name" value="POZ domain"/>
    <property type="match status" value="1"/>
</dbReference>
<dbReference type="CDD" id="cd18186">
    <property type="entry name" value="BTB_POZ_ZBTB_KLHL-like"/>
    <property type="match status" value="1"/>
</dbReference>
<feature type="domain" description="BTB" evidence="1">
    <location>
        <begin position="36"/>
        <end position="107"/>
    </location>
</feature>
<evidence type="ECO:0000313" key="3">
    <source>
        <dbReference type="Proteomes" id="UP000813385"/>
    </source>
</evidence>
<dbReference type="InterPro" id="IPR000210">
    <property type="entry name" value="BTB/POZ_dom"/>
</dbReference>
<dbReference type="AlphaFoldDB" id="A0A8K0T9R7"/>
<sequence length="372" mass="41558">MDMSVIKQSLRDADTDKDTAISRGTVKPDITLDSHGDVVLAVSESISGLKKEFLVSSTVLCLASDYFKTLLTSDFKEACQLRTEVCPTITMEDDDVDAMLVVLSIMHFKHQASWCHEFTAEKIASIAVLCDKYDFIEALRPWIAAWLTVTTDTSVGDLGVLLLAAYLFRSANALETISAAAIHRVSLQAVEAWPKQNFVGLLPDDIMDFVQQGVQSVVNGLHEVLQRGEKELRHDDQGTHKMKSWKCNLCYRPATEQHCPVYTICTKSSPIQDLCTYHVRISRYFAVLSPSGLWPSVEPFRTLPGAEIVDKLKLISSARTIEGVLEDHPCLKGERCELLLVLKRTTEHAERILDNIEGITSEELPNVAWLKH</sequence>
<keyword evidence="3" id="KW-1185">Reference proteome</keyword>
<reference evidence="2" key="1">
    <citation type="journal article" date="2021" name="Nat. Commun.">
        <title>Genetic determinants of endophytism in the Arabidopsis root mycobiome.</title>
        <authorList>
            <person name="Mesny F."/>
            <person name="Miyauchi S."/>
            <person name="Thiergart T."/>
            <person name="Pickel B."/>
            <person name="Atanasova L."/>
            <person name="Karlsson M."/>
            <person name="Huettel B."/>
            <person name="Barry K.W."/>
            <person name="Haridas S."/>
            <person name="Chen C."/>
            <person name="Bauer D."/>
            <person name="Andreopoulos W."/>
            <person name="Pangilinan J."/>
            <person name="LaButti K."/>
            <person name="Riley R."/>
            <person name="Lipzen A."/>
            <person name="Clum A."/>
            <person name="Drula E."/>
            <person name="Henrissat B."/>
            <person name="Kohler A."/>
            <person name="Grigoriev I.V."/>
            <person name="Martin F.M."/>
            <person name="Hacquard S."/>
        </authorList>
    </citation>
    <scope>NUCLEOTIDE SEQUENCE</scope>
    <source>
        <strain evidence="2">MPI-CAGE-AT-0016</strain>
    </source>
</reference>
<proteinExistence type="predicted"/>
<evidence type="ECO:0000313" key="2">
    <source>
        <dbReference type="EMBL" id="KAH7353538.1"/>
    </source>
</evidence>
<comment type="caution">
    <text evidence="2">The sequence shown here is derived from an EMBL/GenBank/DDBJ whole genome shotgun (WGS) entry which is preliminary data.</text>
</comment>
<dbReference type="Gene3D" id="3.30.710.10">
    <property type="entry name" value="Potassium Channel Kv1.1, Chain A"/>
    <property type="match status" value="1"/>
</dbReference>
<dbReference type="OrthoDB" id="5326346at2759"/>
<dbReference type="Pfam" id="PF00651">
    <property type="entry name" value="BTB"/>
    <property type="match status" value="1"/>
</dbReference>
<dbReference type="Proteomes" id="UP000813385">
    <property type="component" value="Unassembled WGS sequence"/>
</dbReference>
<organism evidence="2 3">
    <name type="scientific">Plectosphaerella cucumerina</name>
    <dbReference type="NCBI Taxonomy" id="40658"/>
    <lineage>
        <taxon>Eukaryota</taxon>
        <taxon>Fungi</taxon>
        <taxon>Dikarya</taxon>
        <taxon>Ascomycota</taxon>
        <taxon>Pezizomycotina</taxon>
        <taxon>Sordariomycetes</taxon>
        <taxon>Hypocreomycetidae</taxon>
        <taxon>Glomerellales</taxon>
        <taxon>Plectosphaerellaceae</taxon>
        <taxon>Plectosphaerella</taxon>
    </lineage>
</organism>
<evidence type="ECO:0000259" key="1">
    <source>
        <dbReference type="PROSITE" id="PS50097"/>
    </source>
</evidence>
<protein>
    <recommendedName>
        <fullName evidence="1">BTB domain-containing protein</fullName>
    </recommendedName>
</protein>
<dbReference type="EMBL" id="JAGPXD010000005">
    <property type="protein sequence ID" value="KAH7353538.1"/>
    <property type="molecule type" value="Genomic_DNA"/>
</dbReference>
<name>A0A8K0T9R7_9PEZI</name>